<accession>A0A6H1ZZC9</accession>
<organism evidence="2">
    <name type="scientific">viral metagenome</name>
    <dbReference type="NCBI Taxonomy" id="1070528"/>
    <lineage>
        <taxon>unclassified sequences</taxon>
        <taxon>metagenomes</taxon>
        <taxon>organismal metagenomes</taxon>
    </lineage>
</organism>
<dbReference type="EMBL" id="MT144370">
    <property type="protein sequence ID" value="QJA52812.1"/>
    <property type="molecule type" value="Genomic_DNA"/>
</dbReference>
<proteinExistence type="predicted"/>
<dbReference type="Pfam" id="PF04448">
    <property type="entry name" value="DUF551"/>
    <property type="match status" value="1"/>
</dbReference>
<reference evidence="2" key="1">
    <citation type="submission" date="2020-03" db="EMBL/GenBank/DDBJ databases">
        <title>The deep terrestrial virosphere.</title>
        <authorList>
            <person name="Holmfeldt K."/>
            <person name="Nilsson E."/>
            <person name="Simone D."/>
            <person name="Lopez-Fernandez M."/>
            <person name="Wu X."/>
            <person name="de Brujin I."/>
            <person name="Lundin D."/>
            <person name="Andersson A."/>
            <person name="Bertilsson S."/>
            <person name="Dopson M."/>
        </authorList>
    </citation>
    <scope>NUCLEOTIDE SEQUENCE</scope>
    <source>
        <strain evidence="2">TM448A03024</strain>
    </source>
</reference>
<evidence type="ECO:0000313" key="2">
    <source>
        <dbReference type="EMBL" id="QJA52812.1"/>
    </source>
</evidence>
<name>A0A6H1ZZC9_9ZZZZ</name>
<protein>
    <recommendedName>
        <fullName evidence="1">DUF551 domain-containing protein</fullName>
    </recommendedName>
</protein>
<sequence length="73" mass="8644">MKWHNGIDKPEKGGDYLVWDGFCNDPFVATYHKAFDKWMAHRTKNGKYSQYEMPSECEFKPTHWTPLPPIPEL</sequence>
<dbReference type="AlphaFoldDB" id="A0A6H1ZZC9"/>
<dbReference type="InterPro" id="IPR007539">
    <property type="entry name" value="DUF551"/>
</dbReference>
<feature type="domain" description="DUF551" evidence="1">
    <location>
        <begin position="10"/>
        <end position="71"/>
    </location>
</feature>
<gene>
    <name evidence="2" type="ORF">TM448A03024_0004</name>
</gene>
<evidence type="ECO:0000259" key="1">
    <source>
        <dbReference type="Pfam" id="PF04448"/>
    </source>
</evidence>